<sequence>MAPLSPESCAMCGKEEARHCTRCKSIAYCSTACQKADWVTHKLLCRPFSEFDVLTRPSPQHYRAIFFPEEEQKPKLIWLYCVTVDDEDEGHSQYGQTAPYLGRGGAGIDVAYNCRLRRKLSRRSRLDHKDNFLADGSKINQSIWTTLKPDMTPYWCGPVVAYGTLKNNTKTRDLSLADFRNIVDHFHTYDRNKRCLISQLEAMVESDYNNSTTNQENSAGGSDCKDTGSNTTNSGEMV</sequence>
<keyword evidence="2 4" id="KW-0863">Zinc-finger</keyword>
<dbReference type="PROSITE" id="PS01360">
    <property type="entry name" value="ZF_MYND_1"/>
    <property type="match status" value="1"/>
</dbReference>
<evidence type="ECO:0000256" key="3">
    <source>
        <dbReference type="ARBA" id="ARBA00022833"/>
    </source>
</evidence>
<reference evidence="7 8" key="1">
    <citation type="submission" date="2024-04" db="EMBL/GenBank/DDBJ databases">
        <title>Phyllosticta paracitricarpa is synonymous to the EU quarantine fungus P. citricarpa based on phylogenomic analyses.</title>
        <authorList>
            <consortium name="Lawrence Berkeley National Laboratory"/>
            <person name="Van Ingen-Buijs V.A."/>
            <person name="Van Westerhoven A.C."/>
            <person name="Haridas S."/>
            <person name="Skiadas P."/>
            <person name="Martin F."/>
            <person name="Groenewald J.Z."/>
            <person name="Crous P.W."/>
            <person name="Seidl M.F."/>
        </authorList>
    </citation>
    <scope>NUCLEOTIDE SEQUENCE [LARGE SCALE GENOMIC DNA]</scope>
    <source>
        <strain evidence="7 8">CBS 123374</strain>
    </source>
</reference>
<name>A0ABR1YPD6_9PEZI</name>
<protein>
    <recommendedName>
        <fullName evidence="6">MYND-type domain-containing protein</fullName>
    </recommendedName>
</protein>
<comment type="caution">
    <text evidence="7">The sequence shown here is derived from an EMBL/GenBank/DDBJ whole genome shotgun (WGS) entry which is preliminary data.</text>
</comment>
<proteinExistence type="predicted"/>
<evidence type="ECO:0000313" key="8">
    <source>
        <dbReference type="Proteomes" id="UP001492380"/>
    </source>
</evidence>
<keyword evidence="3" id="KW-0862">Zinc</keyword>
<evidence type="ECO:0000256" key="1">
    <source>
        <dbReference type="ARBA" id="ARBA00022723"/>
    </source>
</evidence>
<keyword evidence="1" id="KW-0479">Metal-binding</keyword>
<dbReference type="InterPro" id="IPR002893">
    <property type="entry name" value="Znf_MYND"/>
</dbReference>
<feature type="compositionally biased region" description="Polar residues" evidence="5">
    <location>
        <begin position="209"/>
        <end position="220"/>
    </location>
</feature>
<dbReference type="PROSITE" id="PS50865">
    <property type="entry name" value="ZF_MYND_2"/>
    <property type="match status" value="1"/>
</dbReference>
<dbReference type="Proteomes" id="UP001492380">
    <property type="component" value="Unassembled WGS sequence"/>
</dbReference>
<accession>A0ABR1YPD6</accession>
<feature type="region of interest" description="Disordered" evidence="5">
    <location>
        <begin position="209"/>
        <end position="238"/>
    </location>
</feature>
<dbReference type="Gene3D" id="6.10.140.2220">
    <property type="match status" value="1"/>
</dbReference>
<evidence type="ECO:0000256" key="5">
    <source>
        <dbReference type="SAM" id="MobiDB-lite"/>
    </source>
</evidence>
<feature type="compositionally biased region" description="Polar residues" evidence="5">
    <location>
        <begin position="227"/>
        <end position="238"/>
    </location>
</feature>
<feature type="domain" description="MYND-type" evidence="6">
    <location>
        <begin position="9"/>
        <end position="45"/>
    </location>
</feature>
<evidence type="ECO:0000256" key="4">
    <source>
        <dbReference type="PROSITE-ProRule" id="PRU00134"/>
    </source>
</evidence>
<organism evidence="7 8">
    <name type="scientific">Phyllosticta capitalensis</name>
    <dbReference type="NCBI Taxonomy" id="121624"/>
    <lineage>
        <taxon>Eukaryota</taxon>
        <taxon>Fungi</taxon>
        <taxon>Dikarya</taxon>
        <taxon>Ascomycota</taxon>
        <taxon>Pezizomycotina</taxon>
        <taxon>Dothideomycetes</taxon>
        <taxon>Dothideomycetes incertae sedis</taxon>
        <taxon>Botryosphaeriales</taxon>
        <taxon>Phyllostictaceae</taxon>
        <taxon>Phyllosticta</taxon>
    </lineage>
</organism>
<keyword evidence="8" id="KW-1185">Reference proteome</keyword>
<evidence type="ECO:0000259" key="6">
    <source>
        <dbReference type="PROSITE" id="PS50865"/>
    </source>
</evidence>
<evidence type="ECO:0000313" key="7">
    <source>
        <dbReference type="EMBL" id="KAK8233843.1"/>
    </source>
</evidence>
<evidence type="ECO:0000256" key="2">
    <source>
        <dbReference type="ARBA" id="ARBA00022771"/>
    </source>
</evidence>
<dbReference type="Pfam" id="PF01753">
    <property type="entry name" value="zf-MYND"/>
    <property type="match status" value="1"/>
</dbReference>
<gene>
    <name evidence="7" type="ORF">HDK90DRAFT_279569</name>
</gene>
<dbReference type="EMBL" id="JBBWRZ010000006">
    <property type="protein sequence ID" value="KAK8233843.1"/>
    <property type="molecule type" value="Genomic_DNA"/>
</dbReference>
<dbReference type="SUPFAM" id="SSF144232">
    <property type="entry name" value="HIT/MYND zinc finger-like"/>
    <property type="match status" value="1"/>
</dbReference>